<dbReference type="STRING" id="1579979.WM2015_1055"/>
<dbReference type="Pfam" id="PF02518">
    <property type="entry name" value="HATPase_c"/>
    <property type="match status" value="1"/>
</dbReference>
<reference evidence="14 15" key="1">
    <citation type="submission" date="2015-07" db="EMBL/GenBank/DDBJ databases">
        <authorList>
            <person name="Noorani M."/>
        </authorList>
    </citation>
    <scope>NUCLEOTIDE SEQUENCE [LARGE SCALE GENOMIC DNA]</scope>
    <source>
        <strain evidence="14 15">KCTC 42284</strain>
    </source>
</reference>
<dbReference type="EC" id="2.7.13.3" evidence="3"/>
<dbReference type="PROSITE" id="PS50109">
    <property type="entry name" value="HIS_KIN"/>
    <property type="match status" value="1"/>
</dbReference>
<evidence type="ECO:0000256" key="7">
    <source>
        <dbReference type="ARBA" id="ARBA00022777"/>
    </source>
</evidence>
<keyword evidence="6 11" id="KW-0812">Transmembrane</keyword>
<evidence type="ECO:0000256" key="9">
    <source>
        <dbReference type="ARBA" id="ARBA00023012"/>
    </source>
</evidence>
<comment type="subcellular location">
    <subcellularLocation>
        <location evidence="2">Membrane</location>
    </subcellularLocation>
</comment>
<dbReference type="PATRIC" id="fig|1579979.3.peg.1078"/>
<keyword evidence="4" id="KW-0597">Phosphoprotein</keyword>
<dbReference type="PANTHER" id="PTHR45436">
    <property type="entry name" value="SENSOR HISTIDINE KINASE YKOH"/>
    <property type="match status" value="1"/>
</dbReference>
<dbReference type="InterPro" id="IPR003660">
    <property type="entry name" value="HAMP_dom"/>
</dbReference>
<name>A0A0K0XUY1_9GAMM</name>
<dbReference type="GO" id="GO:0000155">
    <property type="term" value="F:phosphorelay sensor kinase activity"/>
    <property type="evidence" value="ECO:0007669"/>
    <property type="project" value="InterPro"/>
</dbReference>
<evidence type="ECO:0000256" key="3">
    <source>
        <dbReference type="ARBA" id="ARBA00012438"/>
    </source>
</evidence>
<protein>
    <recommendedName>
        <fullName evidence="3">histidine kinase</fullName>
        <ecNumber evidence="3">2.7.13.3</ecNumber>
    </recommendedName>
</protein>
<dbReference type="SMART" id="SM00387">
    <property type="entry name" value="HATPase_c"/>
    <property type="match status" value="1"/>
</dbReference>
<gene>
    <name evidence="14" type="ORF">WM2015_1055</name>
</gene>
<dbReference type="PANTHER" id="PTHR45436:SF4">
    <property type="entry name" value="SENSOR PROTEIN PHOQ"/>
    <property type="match status" value="1"/>
</dbReference>
<dbReference type="CDD" id="cd00082">
    <property type="entry name" value="HisKA"/>
    <property type="match status" value="1"/>
</dbReference>
<evidence type="ECO:0000313" key="14">
    <source>
        <dbReference type="EMBL" id="AKS41432.1"/>
    </source>
</evidence>
<dbReference type="EMBL" id="CP012154">
    <property type="protein sequence ID" value="AKS41432.1"/>
    <property type="molecule type" value="Genomic_DNA"/>
</dbReference>
<evidence type="ECO:0000313" key="15">
    <source>
        <dbReference type="Proteomes" id="UP000066624"/>
    </source>
</evidence>
<dbReference type="Gene3D" id="3.30.565.10">
    <property type="entry name" value="Histidine kinase-like ATPase, C-terminal domain"/>
    <property type="match status" value="1"/>
</dbReference>
<feature type="domain" description="HAMP" evidence="13">
    <location>
        <begin position="182"/>
        <end position="233"/>
    </location>
</feature>
<feature type="transmembrane region" description="Helical" evidence="11">
    <location>
        <begin position="162"/>
        <end position="185"/>
    </location>
</feature>
<evidence type="ECO:0000256" key="4">
    <source>
        <dbReference type="ARBA" id="ARBA00022553"/>
    </source>
</evidence>
<evidence type="ECO:0000256" key="10">
    <source>
        <dbReference type="ARBA" id="ARBA00023136"/>
    </source>
</evidence>
<comment type="catalytic activity">
    <reaction evidence="1">
        <text>ATP + protein L-histidine = ADP + protein N-phospho-L-histidine.</text>
        <dbReference type="EC" id="2.7.13.3"/>
    </reaction>
</comment>
<keyword evidence="7" id="KW-0418">Kinase</keyword>
<evidence type="ECO:0000259" key="12">
    <source>
        <dbReference type="PROSITE" id="PS50109"/>
    </source>
</evidence>
<organism evidence="14 15">
    <name type="scientific">Wenzhouxiangella marina</name>
    <dbReference type="NCBI Taxonomy" id="1579979"/>
    <lineage>
        <taxon>Bacteria</taxon>
        <taxon>Pseudomonadati</taxon>
        <taxon>Pseudomonadota</taxon>
        <taxon>Gammaproteobacteria</taxon>
        <taxon>Chromatiales</taxon>
        <taxon>Wenzhouxiangellaceae</taxon>
        <taxon>Wenzhouxiangella</taxon>
    </lineage>
</organism>
<dbReference type="Gene3D" id="1.10.287.130">
    <property type="match status" value="1"/>
</dbReference>
<feature type="domain" description="Histidine kinase" evidence="12">
    <location>
        <begin position="241"/>
        <end position="444"/>
    </location>
</feature>
<evidence type="ECO:0000259" key="13">
    <source>
        <dbReference type="PROSITE" id="PS50885"/>
    </source>
</evidence>
<dbReference type="InterPro" id="IPR036890">
    <property type="entry name" value="HATPase_C_sf"/>
</dbReference>
<dbReference type="Proteomes" id="UP000066624">
    <property type="component" value="Chromosome"/>
</dbReference>
<dbReference type="InterPro" id="IPR050428">
    <property type="entry name" value="TCS_sensor_his_kinase"/>
</dbReference>
<dbReference type="GO" id="GO:0005524">
    <property type="term" value="F:ATP binding"/>
    <property type="evidence" value="ECO:0007669"/>
    <property type="project" value="UniProtKB-KW"/>
</dbReference>
<dbReference type="PRINTS" id="PR00344">
    <property type="entry name" value="BCTRLSENSOR"/>
</dbReference>
<dbReference type="AlphaFoldDB" id="A0A0K0XUY1"/>
<accession>A0A0K0XUY1</accession>
<keyword evidence="8 11" id="KW-1133">Transmembrane helix</keyword>
<proteinExistence type="predicted"/>
<evidence type="ECO:0000256" key="1">
    <source>
        <dbReference type="ARBA" id="ARBA00000085"/>
    </source>
</evidence>
<evidence type="ECO:0000256" key="2">
    <source>
        <dbReference type="ARBA" id="ARBA00004370"/>
    </source>
</evidence>
<keyword evidence="10 11" id="KW-0472">Membrane</keyword>
<evidence type="ECO:0000256" key="5">
    <source>
        <dbReference type="ARBA" id="ARBA00022679"/>
    </source>
</evidence>
<dbReference type="InterPro" id="IPR036097">
    <property type="entry name" value="HisK_dim/P_sf"/>
</dbReference>
<dbReference type="InterPro" id="IPR003661">
    <property type="entry name" value="HisK_dim/P_dom"/>
</dbReference>
<evidence type="ECO:0000256" key="8">
    <source>
        <dbReference type="ARBA" id="ARBA00022989"/>
    </source>
</evidence>
<dbReference type="SUPFAM" id="SSF55874">
    <property type="entry name" value="ATPase domain of HSP90 chaperone/DNA topoisomerase II/histidine kinase"/>
    <property type="match status" value="1"/>
</dbReference>
<dbReference type="KEGG" id="wma:WM2015_1055"/>
<dbReference type="InterPro" id="IPR005467">
    <property type="entry name" value="His_kinase_dom"/>
</dbReference>
<dbReference type="GO" id="GO:0005886">
    <property type="term" value="C:plasma membrane"/>
    <property type="evidence" value="ECO:0007669"/>
    <property type="project" value="TreeGrafter"/>
</dbReference>
<keyword evidence="15" id="KW-1185">Reference proteome</keyword>
<dbReference type="SUPFAM" id="SSF47384">
    <property type="entry name" value="Homodimeric domain of signal transducing histidine kinase"/>
    <property type="match status" value="1"/>
</dbReference>
<dbReference type="PROSITE" id="PS50885">
    <property type="entry name" value="HAMP"/>
    <property type="match status" value="1"/>
</dbReference>
<keyword evidence="9" id="KW-0902">Two-component regulatory system</keyword>
<dbReference type="InterPro" id="IPR004358">
    <property type="entry name" value="Sig_transdc_His_kin-like_C"/>
</dbReference>
<evidence type="ECO:0000256" key="11">
    <source>
        <dbReference type="SAM" id="Phobius"/>
    </source>
</evidence>
<dbReference type="InterPro" id="IPR003594">
    <property type="entry name" value="HATPase_dom"/>
</dbReference>
<evidence type="ECO:0000256" key="6">
    <source>
        <dbReference type="ARBA" id="ARBA00022692"/>
    </source>
</evidence>
<keyword evidence="5" id="KW-0808">Transferase</keyword>
<sequence length="444" mass="47803">MLVRLLLAAGLALSVALGLIALAVDRGHRGAAGSALQERLESTVFLILSTLEIDADGAPGVADSLAEPRLERPGSGLYAGVITPSGRWQSASLTGLVDPPGAELIPRSSESFLGPAEDADWYTYSIGLGWEQPDGNIVDLTIWAAEDPERYRRSVAAFRGDLYRWLALAAVLVIAAEVLILVLLLRPLRRVAQEVSEVEAGRREALTGAYPKELQPLTANLNALLATERDNATHYRQALADLAHALKTPLAVLRTRLETEGSADREGLDEALTDMEHLIRRQLERAARSTRRTLNTPVPVRAVVERLAQSLSRLYTAQGVSFEVQGDEALTLRIDERDLMELCGNLMDNAAKYGGGTVQVSVEPGAPGPRADGVVILIADDGPGIESHRFEPLLQRGVRGDERREGQGLGLAIARQLIEAYGGRIELVDSPLGGAALRIAFPPR</sequence>